<protein>
    <submittedName>
        <fullName evidence="1">Uncharacterized protein DUF4054</fullName>
    </submittedName>
</protein>
<evidence type="ECO:0000313" key="2">
    <source>
        <dbReference type="Proteomes" id="UP000295055"/>
    </source>
</evidence>
<dbReference type="InterPro" id="IPR025127">
    <property type="entry name" value="DUF4054"/>
</dbReference>
<evidence type="ECO:0000313" key="1">
    <source>
        <dbReference type="EMBL" id="TCT36725.1"/>
    </source>
</evidence>
<name>A0A4R3NVK5_9GAMM</name>
<dbReference type="Pfam" id="PF13262">
    <property type="entry name" value="DUF4054"/>
    <property type="match status" value="1"/>
</dbReference>
<dbReference type="EMBL" id="SMAS01000002">
    <property type="protein sequence ID" value="TCT36725.1"/>
    <property type="molecule type" value="Genomic_DNA"/>
</dbReference>
<dbReference type="RefSeq" id="WP_051422688.1">
    <property type="nucleotide sequence ID" value="NZ_CABKTH010000004.1"/>
</dbReference>
<dbReference type="AlphaFoldDB" id="A0A4R3NVK5"/>
<accession>A0A4R3NVK5</accession>
<reference evidence="1 2" key="1">
    <citation type="submission" date="2019-03" db="EMBL/GenBank/DDBJ databases">
        <title>Genomic analyses of the natural microbiome of Caenorhabditis elegans.</title>
        <authorList>
            <person name="Samuel B."/>
        </authorList>
    </citation>
    <scope>NUCLEOTIDE SEQUENCE [LARGE SCALE GENOMIC DNA]</scope>
    <source>
        <strain evidence="1 2">JUb102</strain>
    </source>
</reference>
<sequence>MDKHIFPIDQFRILRPQFNALPKDDVLIIAESALHYFPPSSDACFNELWMLVVAHMLDLNQRITEGMAPTGVITNVTMDKVSISFTSPPSGSDWSYWFKMTTYGQQFLALFLRCELTQHADSKASSELRSVENGA</sequence>
<organism evidence="1 2">
    <name type="scientific">Providencia alcalifaciens</name>
    <dbReference type="NCBI Taxonomy" id="126385"/>
    <lineage>
        <taxon>Bacteria</taxon>
        <taxon>Pseudomonadati</taxon>
        <taxon>Pseudomonadota</taxon>
        <taxon>Gammaproteobacteria</taxon>
        <taxon>Enterobacterales</taxon>
        <taxon>Morganellaceae</taxon>
        <taxon>Providencia</taxon>
    </lineage>
</organism>
<dbReference type="Proteomes" id="UP000295055">
    <property type="component" value="Unassembled WGS sequence"/>
</dbReference>
<gene>
    <name evidence="1" type="ORF">EC835_102176</name>
</gene>
<proteinExistence type="predicted"/>
<comment type="caution">
    <text evidence="1">The sequence shown here is derived from an EMBL/GenBank/DDBJ whole genome shotgun (WGS) entry which is preliminary data.</text>
</comment>